<evidence type="ECO:0000256" key="12">
    <source>
        <dbReference type="SAM" id="MobiDB-lite"/>
    </source>
</evidence>
<dbReference type="AlphaFoldDB" id="A0A6V8HPE1"/>
<sequence>MNNIDLGRYKRMIQYFWDAEPKNEQGPGSKIWCLGNEYVTQEKDEFPAGNNNNNSNADKEDSADSDRKSTQENTQVNDSESHEASKSDKDDKHTDSAVASTTEPSKDLGWPKPFLDDFESRIWMTYRSNFPPIARSEDANAAQAMTLSVRLRSQLTEHHQGFTSDTGWGCMIRSGQSLLANALVISRLGRDWRRGSHTTEENKLLSLFADDPAAPFSIHRFVRHGALYCGKHPGEWFGPSATATCIQALSEEYKDAGINVYASSDSTYVYQDKFKAVAYNQSDRMRPTLILLGTRLGIDRITPVYRKGLEGLLKLPQSLGIAGGRPSSSHYFIGVQNSFFFYLDPHHTRPALPYKDDFAYTQEEVDSCHTRRLRRIHIDDMDPSMLVGFLIRDENDWIDWKRRIASSRQENGGKAIIHIVDTESAPTPTMEREAALDEVEVLDDDDDSELV</sequence>
<dbReference type="InterPro" id="IPR046792">
    <property type="entry name" value="Peptidase_C54_cat"/>
</dbReference>
<feature type="region of interest" description="Disordered" evidence="12">
    <location>
        <begin position="43"/>
        <end position="111"/>
    </location>
</feature>
<proteinExistence type="inferred from homology"/>
<evidence type="ECO:0000313" key="15">
    <source>
        <dbReference type="Proteomes" id="UP000053095"/>
    </source>
</evidence>
<keyword evidence="7" id="KW-0788">Thiol protease</keyword>
<keyword evidence="9" id="KW-0072">Autophagy</keyword>
<evidence type="ECO:0000256" key="2">
    <source>
        <dbReference type="ARBA" id="ARBA00010958"/>
    </source>
</evidence>
<gene>
    <name evidence="14" type="ORF">TCE0_060f18503</name>
</gene>
<evidence type="ECO:0000256" key="9">
    <source>
        <dbReference type="ARBA" id="ARBA00023006"/>
    </source>
</evidence>
<evidence type="ECO:0000256" key="10">
    <source>
        <dbReference type="ARBA" id="ARBA00029362"/>
    </source>
</evidence>
<dbReference type="Proteomes" id="UP000053095">
    <property type="component" value="Unassembled WGS sequence"/>
</dbReference>
<feature type="compositionally biased region" description="Basic and acidic residues" evidence="12">
    <location>
        <begin position="57"/>
        <end position="70"/>
    </location>
</feature>
<evidence type="ECO:0000256" key="7">
    <source>
        <dbReference type="ARBA" id="ARBA00022807"/>
    </source>
</evidence>
<organism evidence="14 15">
    <name type="scientific">Talaromyces pinophilus</name>
    <name type="common">Penicillium pinophilum</name>
    <dbReference type="NCBI Taxonomy" id="128442"/>
    <lineage>
        <taxon>Eukaryota</taxon>
        <taxon>Fungi</taxon>
        <taxon>Dikarya</taxon>
        <taxon>Ascomycota</taxon>
        <taxon>Pezizomycotina</taxon>
        <taxon>Eurotiomycetes</taxon>
        <taxon>Eurotiomycetidae</taxon>
        <taxon>Eurotiales</taxon>
        <taxon>Trichocomaceae</taxon>
        <taxon>Talaromyces</taxon>
        <taxon>Talaromyces sect. Talaromyces</taxon>
    </lineage>
</organism>
<keyword evidence="11" id="KW-0539">Nucleus</keyword>
<dbReference type="InterPro" id="IPR005078">
    <property type="entry name" value="Peptidase_C54"/>
</dbReference>
<evidence type="ECO:0000256" key="3">
    <source>
        <dbReference type="ARBA" id="ARBA00022448"/>
    </source>
</evidence>
<comment type="caution">
    <text evidence="14">The sequence shown here is derived from an EMBL/GenBank/DDBJ whole genome shotgun (WGS) entry which is preliminary data.</text>
</comment>
<comment type="catalytic activity">
    <reaction evidence="10">
        <text>[protein]-C-terminal L-amino acid-glycyl-phosphatidylethanolamide + H2O = [protein]-C-terminal L-amino acid-glycine + a 1,2-diacyl-sn-glycero-3-phosphoethanolamine</text>
        <dbReference type="Rhea" id="RHEA:67548"/>
        <dbReference type="Rhea" id="RHEA-COMP:17323"/>
        <dbReference type="Rhea" id="RHEA-COMP:17324"/>
        <dbReference type="ChEBI" id="CHEBI:15377"/>
        <dbReference type="ChEBI" id="CHEBI:64612"/>
        <dbReference type="ChEBI" id="CHEBI:172940"/>
        <dbReference type="ChEBI" id="CHEBI:172941"/>
    </reaction>
    <physiologicalReaction direction="left-to-right" evidence="10">
        <dbReference type="Rhea" id="RHEA:67549"/>
    </physiologicalReaction>
</comment>
<dbReference type="EC" id="3.4.22.-" evidence="11"/>
<evidence type="ECO:0000313" key="14">
    <source>
        <dbReference type="EMBL" id="GAM43576.1"/>
    </source>
</evidence>
<dbReference type="GO" id="GO:0019786">
    <property type="term" value="F:protein-phosphatidylethanolamide deconjugating activity"/>
    <property type="evidence" value="ECO:0007669"/>
    <property type="project" value="InterPro"/>
</dbReference>
<keyword evidence="5 11" id="KW-0645">Protease</keyword>
<name>A0A6V8HPE1_TALPI</name>
<dbReference type="GO" id="GO:0035973">
    <property type="term" value="P:aggrephagy"/>
    <property type="evidence" value="ECO:0007669"/>
    <property type="project" value="TreeGrafter"/>
</dbReference>
<dbReference type="InterPro" id="IPR038765">
    <property type="entry name" value="Papain-like_cys_pep_sf"/>
</dbReference>
<dbReference type="PANTHER" id="PTHR22624:SF49">
    <property type="entry name" value="CYSTEINE PROTEASE"/>
    <property type="match status" value="1"/>
</dbReference>
<keyword evidence="15" id="KW-1185">Reference proteome</keyword>
<dbReference type="EMBL" id="DF933856">
    <property type="protein sequence ID" value="GAM43576.1"/>
    <property type="molecule type" value="Genomic_DNA"/>
</dbReference>
<keyword evidence="6 11" id="KW-0378">Hydrolase</keyword>
<keyword evidence="8" id="KW-0653">Protein transport</keyword>
<dbReference type="PANTHER" id="PTHR22624">
    <property type="entry name" value="CYSTEINE PROTEASE ATG4"/>
    <property type="match status" value="1"/>
</dbReference>
<dbReference type="GO" id="GO:0016485">
    <property type="term" value="P:protein processing"/>
    <property type="evidence" value="ECO:0007669"/>
    <property type="project" value="TreeGrafter"/>
</dbReference>
<dbReference type="GO" id="GO:0005634">
    <property type="term" value="C:nucleus"/>
    <property type="evidence" value="ECO:0007669"/>
    <property type="project" value="UniProtKB-SubCell"/>
</dbReference>
<dbReference type="GO" id="GO:0034727">
    <property type="term" value="P:piecemeal microautophagy of the nucleus"/>
    <property type="evidence" value="ECO:0007669"/>
    <property type="project" value="TreeGrafter"/>
</dbReference>
<feature type="region of interest" description="Disordered" evidence="12">
    <location>
        <begin position="423"/>
        <end position="451"/>
    </location>
</feature>
<dbReference type="GO" id="GO:0000045">
    <property type="term" value="P:autophagosome assembly"/>
    <property type="evidence" value="ECO:0007669"/>
    <property type="project" value="TreeGrafter"/>
</dbReference>
<dbReference type="GO" id="GO:0000423">
    <property type="term" value="P:mitophagy"/>
    <property type="evidence" value="ECO:0007669"/>
    <property type="project" value="TreeGrafter"/>
</dbReference>
<evidence type="ECO:0000256" key="6">
    <source>
        <dbReference type="ARBA" id="ARBA00022801"/>
    </source>
</evidence>
<dbReference type="GO" id="GO:0000407">
    <property type="term" value="C:phagophore assembly site"/>
    <property type="evidence" value="ECO:0007669"/>
    <property type="project" value="UniProtKB-SubCell"/>
</dbReference>
<evidence type="ECO:0000256" key="11">
    <source>
        <dbReference type="RuleBase" id="RU363115"/>
    </source>
</evidence>
<comment type="subcellular location">
    <subcellularLocation>
        <location evidence="11">Nucleus</location>
    </subcellularLocation>
    <subcellularLocation>
        <location evidence="11">Cytoplasm</location>
    </subcellularLocation>
    <subcellularLocation>
        <location evidence="1">Preautophagosomal structure</location>
    </subcellularLocation>
</comment>
<keyword evidence="4 11" id="KW-0963">Cytoplasm</keyword>
<dbReference type="GO" id="GO:0015031">
    <property type="term" value="P:protein transport"/>
    <property type="evidence" value="ECO:0007669"/>
    <property type="project" value="UniProtKB-KW"/>
</dbReference>
<keyword evidence="3" id="KW-0813">Transport</keyword>
<evidence type="ECO:0000256" key="1">
    <source>
        <dbReference type="ARBA" id="ARBA00004329"/>
    </source>
</evidence>
<dbReference type="SUPFAM" id="SSF54001">
    <property type="entry name" value="Cysteine proteinases"/>
    <property type="match status" value="1"/>
</dbReference>
<reference evidence="15" key="1">
    <citation type="journal article" date="2015" name="Genome Announc.">
        <title>Draft genome sequence of Talaromyces cellulolyticus strain Y-94, a source of lignocellulosic biomass-degrading enzymes.</title>
        <authorList>
            <person name="Fujii T."/>
            <person name="Koike H."/>
            <person name="Sawayama S."/>
            <person name="Yano S."/>
            <person name="Inoue H."/>
        </authorList>
    </citation>
    <scope>NUCLEOTIDE SEQUENCE [LARGE SCALE GENOMIC DNA]</scope>
    <source>
        <strain evidence="15">Y-94</strain>
    </source>
</reference>
<feature type="domain" description="Peptidase C54 catalytic" evidence="13">
    <location>
        <begin position="112"/>
        <end position="402"/>
    </location>
</feature>
<feature type="compositionally biased region" description="Basic and acidic residues" evidence="12">
    <location>
        <begin position="79"/>
        <end position="95"/>
    </location>
</feature>
<feature type="compositionally biased region" description="Acidic residues" evidence="12">
    <location>
        <begin position="436"/>
        <end position="451"/>
    </location>
</feature>
<evidence type="ECO:0000256" key="5">
    <source>
        <dbReference type="ARBA" id="ARBA00022670"/>
    </source>
</evidence>
<evidence type="ECO:0000256" key="8">
    <source>
        <dbReference type="ARBA" id="ARBA00022927"/>
    </source>
</evidence>
<comment type="similarity">
    <text evidence="2 11">Belongs to the peptidase C54 family.</text>
</comment>
<evidence type="ECO:0000259" key="13">
    <source>
        <dbReference type="Pfam" id="PF03416"/>
    </source>
</evidence>
<dbReference type="Pfam" id="PF03416">
    <property type="entry name" value="Peptidase_C54"/>
    <property type="match status" value="1"/>
</dbReference>
<accession>A0A6V8HPE1</accession>
<dbReference type="GO" id="GO:0004197">
    <property type="term" value="F:cysteine-type endopeptidase activity"/>
    <property type="evidence" value="ECO:0007669"/>
    <property type="project" value="TreeGrafter"/>
</dbReference>
<evidence type="ECO:0000256" key="4">
    <source>
        <dbReference type="ARBA" id="ARBA00022490"/>
    </source>
</evidence>
<protein>
    <recommendedName>
        <fullName evidence="11">Cysteine protease</fullName>
        <ecNumber evidence="11">3.4.22.-</ecNumber>
    </recommendedName>
</protein>
<comment type="function">
    <text evidence="11">Required for selective autophagic degradation of the nucleus (nucleophagy) as well as for mitophagy which contributes to regulate mitochondrial quantity and quality by eliminating the mitochondria to a basal level to fulfill cellular energy requirements and preventing excess ROS production.</text>
</comment>